<dbReference type="InterPro" id="IPR000504">
    <property type="entry name" value="RRM_dom"/>
</dbReference>
<feature type="domain" description="RRM" evidence="5">
    <location>
        <begin position="36"/>
        <end position="113"/>
    </location>
</feature>
<evidence type="ECO:0000256" key="4">
    <source>
        <dbReference type="SAM" id="MobiDB-lite"/>
    </source>
</evidence>
<evidence type="ECO:0000313" key="8">
    <source>
        <dbReference type="Proteomes" id="UP000677228"/>
    </source>
</evidence>
<dbReference type="InterPro" id="IPR035979">
    <property type="entry name" value="RBD_domain_sf"/>
</dbReference>
<evidence type="ECO:0000313" key="7">
    <source>
        <dbReference type="EMBL" id="CAF3667497.1"/>
    </source>
</evidence>
<dbReference type="Proteomes" id="UP000677228">
    <property type="component" value="Unassembled WGS sequence"/>
</dbReference>
<evidence type="ECO:0000313" key="6">
    <source>
        <dbReference type="EMBL" id="CAF0884283.1"/>
    </source>
</evidence>
<dbReference type="PANTHER" id="PTHR23236">
    <property type="entry name" value="EUKARYOTIC TRANSLATION INITIATION FACTOR 4B/4H"/>
    <property type="match status" value="1"/>
</dbReference>
<dbReference type="EMBL" id="CAJOBA010003009">
    <property type="protein sequence ID" value="CAF3667497.1"/>
    <property type="molecule type" value="Genomic_DNA"/>
</dbReference>
<dbReference type="InterPro" id="IPR025475">
    <property type="entry name" value="DUF4326"/>
</dbReference>
<evidence type="ECO:0000256" key="3">
    <source>
        <dbReference type="PROSITE-ProRule" id="PRU00176"/>
    </source>
</evidence>
<comment type="caution">
    <text evidence="6">The sequence shown here is derived from an EMBL/GenBank/DDBJ whole genome shotgun (WGS) entry which is preliminary data.</text>
</comment>
<feature type="non-terminal residue" evidence="6">
    <location>
        <position position="1"/>
    </location>
</feature>
<gene>
    <name evidence="6" type="ORF">OVA965_LOCUS8786</name>
    <name evidence="7" type="ORF">TMI583_LOCUS8782</name>
</gene>
<dbReference type="GO" id="GO:0003723">
    <property type="term" value="F:RNA binding"/>
    <property type="evidence" value="ECO:0007669"/>
    <property type="project" value="UniProtKB-UniRule"/>
</dbReference>
<dbReference type="EMBL" id="CAJNOK010003008">
    <property type="protein sequence ID" value="CAF0884283.1"/>
    <property type="molecule type" value="Genomic_DNA"/>
</dbReference>
<dbReference type="Pfam" id="PF00076">
    <property type="entry name" value="RRM_1"/>
    <property type="match status" value="1"/>
</dbReference>
<accession>A0A8S2D5M8</accession>
<keyword evidence="2 3" id="KW-0694">RNA-binding</keyword>
<evidence type="ECO:0000256" key="1">
    <source>
        <dbReference type="ARBA" id="ARBA00022737"/>
    </source>
</evidence>
<name>A0A8S2D5M8_9BILA</name>
<proteinExistence type="predicted"/>
<feature type="compositionally biased region" description="Polar residues" evidence="4">
    <location>
        <begin position="22"/>
        <end position="37"/>
    </location>
</feature>
<keyword evidence="1" id="KW-0677">Repeat</keyword>
<sequence>FVECMMASNNRQNSKMTDDGANVTSTPSHDTRQASSSIHVNNLSYDATEEQLYSSFCVCGDIKSVRIITDRLTGNSRGFAFVEFKNTTAVSDAIKLDGMRINGRPVKITVAQPRNSINDNRVVQNREEYQRNTPSRTRVVHCKKSQYDVYIGRPEYWGNPFVIGKDGDRSDVIRKYRAWIMKKPEMLERAKTELRGKVLACWCKPEACHGDVLAEIADND</sequence>
<dbReference type="PANTHER" id="PTHR23236:SF119">
    <property type="entry name" value="NUCLEAR RNA-BINDING PROTEIN SART-3"/>
    <property type="match status" value="1"/>
</dbReference>
<protein>
    <recommendedName>
        <fullName evidence="5">RRM domain-containing protein</fullName>
    </recommendedName>
</protein>
<dbReference type="PROSITE" id="PS50102">
    <property type="entry name" value="RRM"/>
    <property type="match status" value="1"/>
</dbReference>
<dbReference type="Gene3D" id="3.30.70.330">
    <property type="match status" value="1"/>
</dbReference>
<reference evidence="6" key="1">
    <citation type="submission" date="2021-02" db="EMBL/GenBank/DDBJ databases">
        <authorList>
            <person name="Nowell W R."/>
        </authorList>
    </citation>
    <scope>NUCLEOTIDE SEQUENCE</scope>
</reference>
<dbReference type="SUPFAM" id="SSF54928">
    <property type="entry name" value="RNA-binding domain, RBD"/>
    <property type="match status" value="1"/>
</dbReference>
<organism evidence="6 8">
    <name type="scientific">Didymodactylos carnosus</name>
    <dbReference type="NCBI Taxonomy" id="1234261"/>
    <lineage>
        <taxon>Eukaryota</taxon>
        <taxon>Metazoa</taxon>
        <taxon>Spiralia</taxon>
        <taxon>Gnathifera</taxon>
        <taxon>Rotifera</taxon>
        <taxon>Eurotatoria</taxon>
        <taxon>Bdelloidea</taxon>
        <taxon>Philodinida</taxon>
        <taxon>Philodinidae</taxon>
        <taxon>Didymodactylos</taxon>
    </lineage>
</organism>
<dbReference type="Pfam" id="PF14216">
    <property type="entry name" value="DUF4326"/>
    <property type="match status" value="1"/>
</dbReference>
<dbReference type="SMART" id="SM00360">
    <property type="entry name" value="RRM"/>
    <property type="match status" value="1"/>
</dbReference>
<dbReference type="Proteomes" id="UP000682733">
    <property type="component" value="Unassembled WGS sequence"/>
</dbReference>
<dbReference type="InterPro" id="IPR012677">
    <property type="entry name" value="Nucleotide-bd_a/b_plait_sf"/>
</dbReference>
<evidence type="ECO:0000256" key="2">
    <source>
        <dbReference type="ARBA" id="ARBA00022884"/>
    </source>
</evidence>
<evidence type="ECO:0000259" key="5">
    <source>
        <dbReference type="PROSITE" id="PS50102"/>
    </source>
</evidence>
<feature type="region of interest" description="Disordered" evidence="4">
    <location>
        <begin position="7"/>
        <end position="37"/>
    </location>
</feature>
<dbReference type="AlphaFoldDB" id="A0A8S2D5M8"/>